<gene>
    <name evidence="2" type="ORF">TAPDE_000829</name>
</gene>
<proteinExistence type="predicted"/>
<name>R4XA33_TAPDE</name>
<feature type="region of interest" description="Disordered" evidence="1">
    <location>
        <begin position="373"/>
        <end position="411"/>
    </location>
</feature>
<evidence type="ECO:0000256" key="1">
    <source>
        <dbReference type="SAM" id="MobiDB-lite"/>
    </source>
</evidence>
<sequence>MLMVPSFGTLGPGLDLSNLSLAQHDNHSNLSAEQSLLAGGQFDSLSFTMDSQAVIDRPSLGELGLEGHLEVEDDEGLGFEFDANGELFERPVIDEGHRHQLRPLQEKGHIEETFHSNTAQLSLDSPTKRMRISPSVHSTFDVGLSKVGLFHGQEELSPIRPIEQPFCPLHDEVELDMDFSEEKPIITQAVAKSRKRKAHVLTLDNAIELTSIALKDWQSSYLESMKKHKSMRISKQDKNILDENAKLYTWAYQGRVKHPLLQEVFCRRLAGVSAQKRDPPTHEIDLLADLDVTQLEPEVALGDNILNSEVELGLRAGTEEREFLSGQNSLLPWNMSREGSQARSVSGTGLSTNSLLNTPRQFSFLQTPILRSRQASVRPGSRASGAIGMGGLERVDSQEGKQSRAQIESHS</sequence>
<evidence type="ECO:0000313" key="3">
    <source>
        <dbReference type="Proteomes" id="UP000013776"/>
    </source>
</evidence>
<comment type="caution">
    <text evidence="2">The sequence shown here is derived from an EMBL/GenBank/DDBJ whole genome shotgun (WGS) entry which is preliminary data.</text>
</comment>
<feature type="compositionally biased region" description="Basic and acidic residues" evidence="1">
    <location>
        <begin position="393"/>
        <end position="411"/>
    </location>
</feature>
<accession>R4XA33</accession>
<protein>
    <submittedName>
        <fullName evidence="2">Meiotic cohesin complex subunit rec85 / FY16936</fullName>
    </submittedName>
</protein>
<dbReference type="CDD" id="cd21789">
    <property type="entry name" value="Rad21_Rec8_M_SpRec8p-like"/>
    <property type="match status" value="1"/>
</dbReference>
<dbReference type="VEuPathDB" id="FungiDB:TAPDE_000829"/>
<dbReference type="Proteomes" id="UP000013776">
    <property type="component" value="Unassembled WGS sequence"/>
</dbReference>
<evidence type="ECO:0000313" key="2">
    <source>
        <dbReference type="EMBL" id="CCG81129.1"/>
    </source>
</evidence>
<dbReference type="OrthoDB" id="2163387at2759"/>
<keyword evidence="3" id="KW-1185">Reference proteome</keyword>
<dbReference type="AlphaFoldDB" id="R4XA33"/>
<dbReference type="EMBL" id="CAHR02000026">
    <property type="protein sequence ID" value="CCG81129.1"/>
    <property type="molecule type" value="Genomic_DNA"/>
</dbReference>
<reference evidence="2 3" key="1">
    <citation type="journal article" date="2013" name="MBio">
        <title>Genome sequencing of the plant pathogen Taphrina deformans, the causal agent of peach leaf curl.</title>
        <authorList>
            <person name="Cisse O.H."/>
            <person name="Almeida J.M.G.C.F."/>
            <person name="Fonseca A."/>
            <person name="Kumar A.A."/>
            <person name="Salojaervi J."/>
            <person name="Overmyer K."/>
            <person name="Hauser P.M."/>
            <person name="Pagni M."/>
        </authorList>
    </citation>
    <scope>NUCLEOTIDE SEQUENCE [LARGE SCALE GENOMIC DNA]</scope>
    <source>
        <strain evidence="3">PYCC 5710 / ATCC 11124 / CBS 356.35 / IMI 108563 / JCM 9778 / NBRC 8474</strain>
    </source>
</reference>
<organism evidence="2 3">
    <name type="scientific">Taphrina deformans (strain PYCC 5710 / ATCC 11124 / CBS 356.35 / IMI 108563 / JCM 9778 / NBRC 8474)</name>
    <name type="common">Peach leaf curl fungus</name>
    <name type="synonym">Lalaria deformans</name>
    <dbReference type="NCBI Taxonomy" id="1097556"/>
    <lineage>
        <taxon>Eukaryota</taxon>
        <taxon>Fungi</taxon>
        <taxon>Dikarya</taxon>
        <taxon>Ascomycota</taxon>
        <taxon>Taphrinomycotina</taxon>
        <taxon>Taphrinomycetes</taxon>
        <taxon>Taphrinales</taxon>
        <taxon>Taphrinaceae</taxon>
        <taxon>Taphrina</taxon>
    </lineage>
</organism>